<reference evidence="3" key="1">
    <citation type="journal article" date="2019" name="Int. J. Syst. Evol. Microbiol.">
        <title>The Global Catalogue of Microorganisms (GCM) 10K type strain sequencing project: providing services to taxonomists for standard genome sequencing and annotation.</title>
        <authorList>
            <consortium name="The Broad Institute Genomics Platform"/>
            <consortium name="The Broad Institute Genome Sequencing Center for Infectious Disease"/>
            <person name="Wu L."/>
            <person name="Ma J."/>
        </authorList>
    </citation>
    <scope>NUCLEOTIDE SEQUENCE [LARGE SCALE GENOMIC DNA]</scope>
    <source>
        <strain evidence="3">JCM 31486</strain>
    </source>
</reference>
<evidence type="ECO:0000313" key="2">
    <source>
        <dbReference type="EMBL" id="MFD1051573.1"/>
    </source>
</evidence>
<protein>
    <recommendedName>
        <fullName evidence="1">Glucose-inhibited division protein B</fullName>
    </recommendedName>
</protein>
<evidence type="ECO:0000313" key="3">
    <source>
        <dbReference type="Proteomes" id="UP001597045"/>
    </source>
</evidence>
<dbReference type="GO" id="GO:0008168">
    <property type="term" value="F:methyltransferase activity"/>
    <property type="evidence" value="ECO:0007669"/>
    <property type="project" value="UniProtKB-KW"/>
</dbReference>
<gene>
    <name evidence="2" type="ORF">ACFQ1S_41495</name>
</gene>
<proteinExistence type="predicted"/>
<dbReference type="Gene3D" id="3.40.50.150">
    <property type="entry name" value="Vaccinia Virus protein VP39"/>
    <property type="match status" value="1"/>
</dbReference>
<dbReference type="EMBL" id="JBHTIS010003699">
    <property type="protein sequence ID" value="MFD1051573.1"/>
    <property type="molecule type" value="Genomic_DNA"/>
</dbReference>
<organism evidence="2 3">
    <name type="scientific">Kibdelosporangium lantanae</name>
    <dbReference type="NCBI Taxonomy" id="1497396"/>
    <lineage>
        <taxon>Bacteria</taxon>
        <taxon>Bacillati</taxon>
        <taxon>Actinomycetota</taxon>
        <taxon>Actinomycetes</taxon>
        <taxon>Pseudonocardiales</taxon>
        <taxon>Pseudonocardiaceae</taxon>
        <taxon>Kibdelosporangium</taxon>
    </lineage>
</organism>
<comment type="caution">
    <text evidence="2">The sequence shown here is derived from an EMBL/GenBank/DDBJ whole genome shotgun (WGS) entry which is preliminary data.</text>
</comment>
<dbReference type="Pfam" id="PF02527">
    <property type="entry name" value="GidB"/>
    <property type="match status" value="1"/>
</dbReference>
<dbReference type="Proteomes" id="UP001597045">
    <property type="component" value="Unassembled WGS sequence"/>
</dbReference>
<keyword evidence="2" id="KW-0808">Transferase</keyword>
<dbReference type="GO" id="GO:0032259">
    <property type="term" value="P:methylation"/>
    <property type="evidence" value="ECO:0007669"/>
    <property type="project" value="UniProtKB-KW"/>
</dbReference>
<dbReference type="InterPro" id="IPR003682">
    <property type="entry name" value="rRNA_ssu_MeTfrase_G"/>
</dbReference>
<keyword evidence="2" id="KW-0489">Methyltransferase</keyword>
<dbReference type="InterPro" id="IPR029063">
    <property type="entry name" value="SAM-dependent_MTases_sf"/>
</dbReference>
<name>A0ABW3MLS2_9PSEU</name>
<evidence type="ECO:0000256" key="1">
    <source>
        <dbReference type="ARBA" id="ARBA00031818"/>
    </source>
</evidence>
<feature type="non-terminal residue" evidence="2">
    <location>
        <position position="72"/>
    </location>
</feature>
<keyword evidence="3" id="KW-1185">Reference proteome</keyword>
<accession>A0ABW3MLS2</accession>
<sequence length="72" mass="7623">MEFMTDAIAGAFGAGAERATRFAELLTVHGVERGLIGPREVDRIWERHLLNSVAIAECVPEGVSVIDVGSGA</sequence>